<evidence type="ECO:0000256" key="2">
    <source>
        <dbReference type="SAM" id="Phobius"/>
    </source>
</evidence>
<feature type="transmembrane region" description="Helical" evidence="2">
    <location>
        <begin position="868"/>
        <end position="889"/>
    </location>
</feature>
<name>A0ABX0KU28_9NEIS</name>
<sequence>MKASIIILIAMIWGGLQFGTGGALGAGLLAFITYIFLSKKNPAPEQDSETSASGDHSPLPPAPGNTQINSAPMSLEQRVLQLEQSLATLQNEMQQLKAQNSSQISPAFEAGSTPVSAAPPAERSLPASRQEITPEISTAPFSLEIDDPSTATPSETNAADMAAALNTFGQTASSPILSESQDSADLSSTVPPAAAATPSPQAAPSRPAPPLPLQPAEPDWLSVQLSKAFQMGKDWLLGGNTVVRVGILILFFGLAFLLKFAADNSMLPVEFRFAGTAIGAIVLLTIGWRLRDKRREYALIMQGGGVGVLYLTAFTALKFAVIPAGFALAFLVLVGVFSAILAIKQDARSLAVMGITGGFLAPILTSTGHGSHIALFSYFALLNAGIFAMAWYKTWRPLNLLGFVFTFGIATSWGALKYKPELLASTEPFLILFFLFYVGIALLYALRQQVALKSYVDGTLIFGTPLAAFGLQAALVHDIEFALAGSAVVLSAFYLSIAQFLRAKKRDGLRLLFEALLALGVLFATLAIPLAFDARTTAASWAVEAAAIIWVSLRQQRLRSLCCALALQIIAGIAFFNHSGPLADNALAILNSGYIGGLMLALSGLFSGYLMQKEAALAWFKPGKMISPLLAAWGLLWWTGAGLNEIWQFIIPTEQSSAIALFAAFSALPASFACKKWQWPLLRLPALALFPVLALISMPVLATHLHPLAGWGLLAWPLTLPLALYLLWRHEDSDQQALPILHTAGIWLTSILIAAELAWLISKAAPEGVWRTTAWPIICAAVLWLLAGYGSKIRWPIARFSQSYFIAGAAPLAAGLLLWALFALGSDGNPDPLPYLPLLNPLDIALGSGVVALLAWKRKLLSLQLLDLSKWTAPVLLTLGFLWLNAELLRVFHHFGNEAYSLTTLIDSLRIQAVFALFWSGISALAIIALKRFAREESYAPVATRHALRGLLLVLWAWLLAANFSDGSLLNVRYLPLLNLLELAQLAVLGALYLAWRDFKPASADAELPNWLAYVALATLFIWFNGALLRGLHHLLAFPFSLPEALHSSNLQQILMLAWGLFSLAALQFAKRASMLRLLAIACAPVMLVMWLWTFYANLSQAGSRWPLINPLDLIQIGIFALLALWLYRVDKLRGGLPVQWLKIGTGATLFVWLNGVLLRTLHHWGDVPYQLGPLLQSTLVQASLSIFWTVLAFGLMLYATRKTDRSLWFSGAALLVIVVGKLFMLDLSRISGIERIISFIGVGVLLLIIGYLSPLPPKKEEP</sequence>
<dbReference type="Proteomes" id="UP000712570">
    <property type="component" value="Unassembled WGS sequence"/>
</dbReference>
<feature type="transmembrane region" description="Helical" evidence="2">
    <location>
        <begin position="241"/>
        <end position="261"/>
    </location>
</feature>
<proteinExistence type="predicted"/>
<gene>
    <name evidence="3" type="ORF">HA050_18980</name>
</gene>
<feature type="transmembrane region" description="Helical" evidence="2">
    <location>
        <begin position="1207"/>
        <end position="1225"/>
    </location>
</feature>
<reference evidence="3 4" key="1">
    <citation type="submission" date="2020-03" db="EMBL/GenBank/DDBJ databases">
        <title>Draft genome sequence of environmentally isolated violet-colored cultures.</title>
        <authorList>
            <person name="Wilson H.S."/>
        </authorList>
    </citation>
    <scope>NUCLEOTIDE SEQUENCE [LARGE SCALE GENOMIC DNA]</scope>
    <source>
        <strain evidence="3 4">HSC-16F04</strain>
    </source>
</reference>
<keyword evidence="4" id="KW-1185">Reference proteome</keyword>
<feature type="transmembrane region" description="Helical" evidence="2">
    <location>
        <begin position="588"/>
        <end position="610"/>
    </location>
</feature>
<feature type="transmembrane region" description="Helical" evidence="2">
    <location>
        <begin position="6"/>
        <end position="37"/>
    </location>
</feature>
<comment type="caution">
    <text evidence="3">The sequence shown here is derived from an EMBL/GenBank/DDBJ whole genome shotgun (WGS) entry which is preliminary data.</text>
</comment>
<feature type="transmembrane region" description="Helical" evidence="2">
    <location>
        <begin position="803"/>
        <end position="823"/>
    </location>
</feature>
<dbReference type="PANTHER" id="PTHR38434:SF1">
    <property type="entry name" value="BLL2549 PROTEIN"/>
    <property type="match status" value="1"/>
</dbReference>
<feature type="region of interest" description="Disordered" evidence="1">
    <location>
        <begin position="43"/>
        <end position="69"/>
    </location>
</feature>
<feature type="transmembrane region" description="Helical" evidence="2">
    <location>
        <begin position="428"/>
        <end position="446"/>
    </location>
</feature>
<feature type="transmembrane region" description="Helical" evidence="2">
    <location>
        <begin position="1008"/>
        <end position="1031"/>
    </location>
</feature>
<dbReference type="InterPro" id="IPR019286">
    <property type="entry name" value="DUF2339_TM"/>
</dbReference>
<accession>A0ABX0KU28</accession>
<dbReference type="EMBL" id="JAAOLX010000012">
    <property type="protein sequence ID" value="NHQ88193.1"/>
    <property type="molecule type" value="Genomic_DNA"/>
</dbReference>
<keyword evidence="2" id="KW-0472">Membrane</keyword>
<evidence type="ECO:0000313" key="4">
    <source>
        <dbReference type="Proteomes" id="UP000712570"/>
    </source>
</evidence>
<organism evidence="3 4">
    <name type="scientific">Iodobacter violaceini</name>
    <dbReference type="NCBI Taxonomy" id="3044271"/>
    <lineage>
        <taxon>Bacteria</taxon>
        <taxon>Pseudomonadati</taxon>
        <taxon>Pseudomonadota</taxon>
        <taxon>Betaproteobacteria</taxon>
        <taxon>Neisseriales</taxon>
        <taxon>Chitinibacteraceae</taxon>
        <taxon>Iodobacter</taxon>
    </lineage>
</organism>
<keyword evidence="2" id="KW-1133">Transmembrane helix</keyword>
<feature type="transmembrane region" description="Helical" evidence="2">
    <location>
        <begin position="513"/>
        <end position="532"/>
    </location>
</feature>
<feature type="transmembrane region" description="Helical" evidence="2">
    <location>
        <begin position="1051"/>
        <end position="1069"/>
    </location>
</feature>
<feature type="transmembrane region" description="Helical" evidence="2">
    <location>
        <begin position="350"/>
        <end position="367"/>
    </location>
</feature>
<feature type="transmembrane region" description="Helical" evidence="2">
    <location>
        <begin position="835"/>
        <end position="856"/>
    </location>
</feature>
<feature type="transmembrane region" description="Helical" evidence="2">
    <location>
        <begin position="322"/>
        <end position="343"/>
    </location>
</feature>
<feature type="transmembrane region" description="Helical" evidence="2">
    <location>
        <begin position="942"/>
        <end position="962"/>
    </location>
</feature>
<feature type="compositionally biased region" description="Polar residues" evidence="1">
    <location>
        <begin position="179"/>
        <end position="190"/>
    </location>
</feature>
<evidence type="ECO:0000313" key="3">
    <source>
        <dbReference type="EMBL" id="NHQ88193.1"/>
    </source>
</evidence>
<feature type="transmembrane region" description="Helical" evidence="2">
    <location>
        <begin position="1108"/>
        <end position="1128"/>
    </location>
</feature>
<feature type="transmembrane region" description="Helical" evidence="2">
    <location>
        <begin position="560"/>
        <end position="576"/>
    </location>
</feature>
<feature type="transmembrane region" description="Helical" evidence="2">
    <location>
        <begin position="273"/>
        <end position="290"/>
    </location>
</feature>
<evidence type="ECO:0000256" key="1">
    <source>
        <dbReference type="SAM" id="MobiDB-lite"/>
    </source>
</evidence>
<feature type="transmembrane region" description="Helical" evidence="2">
    <location>
        <begin position="974"/>
        <end position="996"/>
    </location>
</feature>
<feature type="transmembrane region" description="Helical" evidence="2">
    <location>
        <begin position="1237"/>
        <end position="1256"/>
    </location>
</feature>
<keyword evidence="2" id="KW-0812">Transmembrane</keyword>
<feature type="transmembrane region" description="Helical" evidence="2">
    <location>
        <begin position="1076"/>
        <end position="1096"/>
    </location>
</feature>
<feature type="transmembrane region" description="Helical" evidence="2">
    <location>
        <begin position="656"/>
        <end position="674"/>
    </location>
</feature>
<protein>
    <submittedName>
        <fullName evidence="3">DUF2339 domain-containing protein</fullName>
    </submittedName>
</protein>
<feature type="transmembrane region" description="Helical" evidence="2">
    <location>
        <begin position="773"/>
        <end position="791"/>
    </location>
</feature>
<feature type="transmembrane region" description="Helical" evidence="2">
    <location>
        <begin position="1140"/>
        <end position="1159"/>
    </location>
</feature>
<feature type="transmembrane region" description="Helical" evidence="2">
    <location>
        <begin position="373"/>
        <end position="391"/>
    </location>
</feature>
<feature type="transmembrane region" description="Helical" evidence="2">
    <location>
        <begin position="630"/>
        <end position="650"/>
    </location>
</feature>
<feature type="transmembrane region" description="Helical" evidence="2">
    <location>
        <begin position="398"/>
        <end position="416"/>
    </location>
</feature>
<feature type="region of interest" description="Disordered" evidence="1">
    <location>
        <begin position="179"/>
        <end position="214"/>
    </location>
</feature>
<feature type="transmembrane region" description="Helical" evidence="2">
    <location>
        <begin position="909"/>
        <end position="930"/>
    </location>
</feature>
<feature type="transmembrane region" description="Helical" evidence="2">
    <location>
        <begin position="740"/>
        <end position="761"/>
    </location>
</feature>
<feature type="transmembrane region" description="Helical" evidence="2">
    <location>
        <begin position="1179"/>
        <end position="1200"/>
    </location>
</feature>
<feature type="transmembrane region" description="Helical" evidence="2">
    <location>
        <begin position="297"/>
        <end position="316"/>
    </location>
</feature>
<dbReference type="Pfam" id="PF10101">
    <property type="entry name" value="DUF2339"/>
    <property type="match status" value="2"/>
</dbReference>
<dbReference type="PANTHER" id="PTHR38434">
    <property type="entry name" value="BLL2549 PROTEIN"/>
    <property type="match status" value="1"/>
</dbReference>
<feature type="transmembrane region" description="Helical" evidence="2">
    <location>
        <begin position="481"/>
        <end position="501"/>
    </location>
</feature>
<feature type="transmembrane region" description="Helical" evidence="2">
    <location>
        <begin position="458"/>
        <end position="475"/>
    </location>
</feature>
<feature type="region of interest" description="Disordered" evidence="1">
    <location>
        <begin position="97"/>
        <end position="155"/>
    </location>
</feature>
<feature type="transmembrane region" description="Helical" evidence="2">
    <location>
        <begin position="708"/>
        <end position="728"/>
    </location>
</feature>
<feature type="transmembrane region" description="Helical" evidence="2">
    <location>
        <begin position="538"/>
        <end position="553"/>
    </location>
</feature>
<feature type="compositionally biased region" description="Low complexity" evidence="1">
    <location>
        <begin position="191"/>
        <end position="205"/>
    </location>
</feature>
<dbReference type="RefSeq" id="WP_166829732.1">
    <property type="nucleotide sequence ID" value="NZ_JAAOLX010000012.1"/>
</dbReference>
<feature type="transmembrane region" description="Helical" evidence="2">
    <location>
        <begin position="681"/>
        <end position="702"/>
    </location>
</feature>